<feature type="binding site" evidence="11">
    <location>
        <begin position="97"/>
        <end position="104"/>
    </location>
    <ligand>
        <name>ATP</name>
        <dbReference type="ChEBI" id="CHEBI:30616"/>
    </ligand>
</feature>
<evidence type="ECO:0000256" key="13">
    <source>
        <dbReference type="RuleBase" id="RU003555"/>
    </source>
</evidence>
<dbReference type="InterPro" id="IPR020568">
    <property type="entry name" value="Ribosomal_Su5_D2-typ_SF"/>
</dbReference>
<dbReference type="STRING" id="594679.SD28_00090"/>
<evidence type="ECO:0000256" key="4">
    <source>
        <dbReference type="ARBA" id="ARBA00022771"/>
    </source>
</evidence>
<evidence type="ECO:0000256" key="6">
    <source>
        <dbReference type="ARBA" id="ARBA00022833"/>
    </source>
</evidence>
<comment type="function">
    <text evidence="11">Plays a role in repairing double-strand DNA breaks, probably involving stabilizing or processing branched DNA or blocked replication forks.</text>
</comment>
<sequence>MAKHKTIFICQECGATASRWQGQCHSCNQWNTFIEEIQADTKKPAKSRIGFAGSVSKATYLADIIGKEHTRTSTYIQEFDRVLGGGIVKGSVTLVGGDPGIGKSSILLQIMAFLSLKKKVLYVSGEESLEQIALRAERLDLPKDNLLVMCETNIETIADYIIKNKPEVIVIDSIQTIYNPELQSMVGGVSQVRESTAYITQVAKQHDISVFLVGHVTKSGDVAGPRVLEHIVDAVIFIESQDNGRYRLMRTLKNRFGAVNEIGVFAMTDKGMKEVKNPSAIFLNNGRTNLIGSVIVSVWEGTRPLLVELQSLVVDKNINQPPKRLCVGIDNNRLAMILAIIQRYMHIDLYDKDVFLNVVGGIKITETSIDLALISIIYSSIKELEIPHNMLIMGEVGLSGEIRPIPYGVERINEAKKHGFKKIIVPKANISKLVKNDNIELISITNLNQLKDIITGN</sequence>
<evidence type="ECO:0000256" key="11">
    <source>
        <dbReference type="HAMAP-Rule" id="MF_01498"/>
    </source>
</evidence>
<dbReference type="Pfam" id="PF13481">
    <property type="entry name" value="AAA_25"/>
    <property type="match status" value="1"/>
</dbReference>
<comment type="similarity">
    <text evidence="11 13">Belongs to the RecA family. RadA subfamily.</text>
</comment>
<reference evidence="15 16" key="1">
    <citation type="submission" date="2014-12" db="EMBL/GenBank/DDBJ databases">
        <title>Complete genome sequence of Francisella guanzhouensis strain 08HL01032 isolated from air-conditioning system in China.</title>
        <authorList>
            <person name="Svensson D."/>
            <person name="Ohrman C."/>
            <person name="Backman S."/>
            <person name="Karlsson E."/>
            <person name="Nilsson E."/>
            <person name="Bystrom M."/>
            <person name="Larkeryd A."/>
            <person name="Stenberg P."/>
            <person name="Scholtz H.C."/>
            <person name="Forsman M."/>
            <person name="Sjodin A."/>
        </authorList>
    </citation>
    <scope>NUCLEOTIDE SEQUENCE [LARGE SCALE GENOMIC DNA]</scope>
    <source>
        <strain evidence="15 16">08HL01032</strain>
    </source>
</reference>
<dbReference type="OrthoDB" id="9803906at2"/>
<dbReference type="PRINTS" id="PR01874">
    <property type="entry name" value="DNAREPAIRADA"/>
</dbReference>
<keyword evidence="9 11" id="KW-0238">DNA-binding</keyword>
<dbReference type="InterPro" id="IPR027417">
    <property type="entry name" value="P-loop_NTPase"/>
</dbReference>
<keyword evidence="6 13" id="KW-0862">Zinc</keyword>
<dbReference type="GO" id="GO:0005829">
    <property type="term" value="C:cytosol"/>
    <property type="evidence" value="ECO:0007669"/>
    <property type="project" value="TreeGrafter"/>
</dbReference>
<evidence type="ECO:0000256" key="3">
    <source>
        <dbReference type="ARBA" id="ARBA00022763"/>
    </source>
</evidence>
<dbReference type="Pfam" id="PF13541">
    <property type="entry name" value="ChlI"/>
    <property type="match status" value="1"/>
</dbReference>
<keyword evidence="1 11" id="KW-0479">Metal-binding</keyword>
<keyword evidence="7 11" id="KW-0067">ATP-binding</keyword>
<dbReference type="InterPro" id="IPR014721">
    <property type="entry name" value="Ribsml_uS5_D2-typ_fold_subgr"/>
</dbReference>
<dbReference type="SUPFAM" id="SSF54211">
    <property type="entry name" value="Ribosomal protein S5 domain 2-like"/>
    <property type="match status" value="1"/>
</dbReference>
<evidence type="ECO:0000259" key="14">
    <source>
        <dbReference type="PROSITE" id="PS50162"/>
    </source>
</evidence>
<dbReference type="KEGG" id="fgu:SD28_00090"/>
<dbReference type="PANTHER" id="PTHR32472:SF10">
    <property type="entry name" value="DNA REPAIR PROTEIN RADA-LIKE PROTEIN"/>
    <property type="match status" value="1"/>
</dbReference>
<dbReference type="Proteomes" id="UP000031104">
    <property type="component" value="Chromosome"/>
</dbReference>
<dbReference type="InterPro" id="IPR004504">
    <property type="entry name" value="DNA_repair_RadA"/>
</dbReference>
<dbReference type="GO" id="GO:0016787">
    <property type="term" value="F:hydrolase activity"/>
    <property type="evidence" value="ECO:0007669"/>
    <property type="project" value="UniProtKB-KW"/>
</dbReference>
<evidence type="ECO:0000256" key="8">
    <source>
        <dbReference type="ARBA" id="ARBA00023016"/>
    </source>
</evidence>
<gene>
    <name evidence="11" type="primary">radA</name>
    <name evidence="15" type="ORF">SD28_00090</name>
</gene>
<dbReference type="EMBL" id="CP010427">
    <property type="protein sequence ID" value="AJC48172.1"/>
    <property type="molecule type" value="Genomic_DNA"/>
</dbReference>
<dbReference type="GO" id="GO:0005524">
    <property type="term" value="F:ATP binding"/>
    <property type="evidence" value="ECO:0007669"/>
    <property type="project" value="UniProtKB-UniRule"/>
</dbReference>
<evidence type="ECO:0000256" key="1">
    <source>
        <dbReference type="ARBA" id="ARBA00022723"/>
    </source>
</evidence>
<comment type="function">
    <text evidence="13">DNA-dependent ATPase involved in processing of recombination intermediates, plays a role in repairing DNA breaks. Stimulates the branch migration of RecA-mediated strand transfer reactions, allowing the 3' invading strand to extend heteroduplex DNA faster. Binds ssDNA in the presence of ADP but not other nucleotides, has ATPase activity that is stimulated by ssDNA and various branched DNA structures, but inhibited by SSB. Does not have RecA's homology-searching function.</text>
</comment>
<dbReference type="Gene3D" id="3.40.50.300">
    <property type="entry name" value="P-loop containing nucleotide triphosphate hydrolases"/>
    <property type="match status" value="1"/>
</dbReference>
<dbReference type="Pfam" id="PF18073">
    <property type="entry name" value="Zn_ribbon_LapB"/>
    <property type="match status" value="1"/>
</dbReference>
<dbReference type="PANTHER" id="PTHR32472">
    <property type="entry name" value="DNA REPAIR PROTEIN RADA"/>
    <property type="match status" value="1"/>
</dbReference>
<evidence type="ECO:0000256" key="12">
    <source>
        <dbReference type="NCBIfam" id="TIGR00416"/>
    </source>
</evidence>
<evidence type="ECO:0000256" key="9">
    <source>
        <dbReference type="ARBA" id="ARBA00023125"/>
    </source>
</evidence>
<feature type="region of interest" description="Lon-protease-like" evidence="11">
    <location>
        <begin position="353"/>
        <end position="457"/>
    </location>
</feature>
<dbReference type="RefSeq" id="WP_039122890.1">
    <property type="nucleotide sequence ID" value="NZ_CP010427.1"/>
</dbReference>
<accession>A0A0A8E3J1</accession>
<evidence type="ECO:0000256" key="10">
    <source>
        <dbReference type="ARBA" id="ARBA00023204"/>
    </source>
</evidence>
<comment type="domain">
    <text evidence="11">The middle region has homology to RecA with ATPase motifs including the RadA KNRFG motif, while the C-terminus is homologous to Lon protease.</text>
</comment>
<keyword evidence="4 13" id="KW-0863">Zinc-finger</keyword>
<dbReference type="InterPro" id="IPR003593">
    <property type="entry name" value="AAA+_ATPase"/>
</dbReference>
<dbReference type="PROSITE" id="PS50162">
    <property type="entry name" value="RECA_2"/>
    <property type="match status" value="1"/>
</dbReference>
<dbReference type="FunFam" id="3.40.50.300:FF:000050">
    <property type="entry name" value="DNA repair protein RadA"/>
    <property type="match status" value="1"/>
</dbReference>
<dbReference type="InterPro" id="IPR041166">
    <property type="entry name" value="Rubredoxin_2"/>
</dbReference>
<feature type="domain" description="RecA family profile 1" evidence="14">
    <location>
        <begin position="68"/>
        <end position="216"/>
    </location>
</feature>
<dbReference type="NCBIfam" id="TIGR00416">
    <property type="entry name" value="sms"/>
    <property type="match status" value="1"/>
</dbReference>
<proteinExistence type="inferred from homology"/>
<dbReference type="Gene3D" id="3.30.230.10">
    <property type="match status" value="1"/>
</dbReference>
<dbReference type="GO" id="GO:0140664">
    <property type="term" value="F:ATP-dependent DNA damage sensor activity"/>
    <property type="evidence" value="ECO:0007669"/>
    <property type="project" value="InterPro"/>
</dbReference>
<dbReference type="GO" id="GO:0008270">
    <property type="term" value="F:zinc ion binding"/>
    <property type="evidence" value="ECO:0007669"/>
    <property type="project" value="UniProtKB-KW"/>
</dbReference>
<keyword evidence="8 11" id="KW-0346">Stress response</keyword>
<feature type="short sequence motif" description="RadA KNRFG motif" evidence="11">
    <location>
        <begin position="253"/>
        <end position="257"/>
    </location>
</feature>
<name>A0A0A8E3J1_9GAMM</name>
<dbReference type="AlphaFoldDB" id="A0A0A8E3J1"/>
<dbReference type="InterPro" id="IPR020588">
    <property type="entry name" value="RecA_ATP-bd"/>
</dbReference>
<keyword evidence="5" id="KW-0378">Hydrolase</keyword>
<keyword evidence="2 11" id="KW-0547">Nucleotide-binding</keyword>
<organism evidence="15 16">
    <name type="scientific">Allofrancisella guangzhouensis</name>
    <dbReference type="NCBI Taxonomy" id="594679"/>
    <lineage>
        <taxon>Bacteria</taxon>
        <taxon>Pseudomonadati</taxon>
        <taxon>Pseudomonadota</taxon>
        <taxon>Gammaproteobacteria</taxon>
        <taxon>Thiotrichales</taxon>
        <taxon>Francisellaceae</taxon>
        <taxon>Allofrancisella</taxon>
    </lineage>
</organism>
<dbReference type="SUPFAM" id="SSF52540">
    <property type="entry name" value="P-loop containing nucleoside triphosphate hydrolases"/>
    <property type="match status" value="1"/>
</dbReference>
<keyword evidence="10 11" id="KW-0234">DNA repair</keyword>
<dbReference type="SMART" id="SM00382">
    <property type="entry name" value="AAA"/>
    <property type="match status" value="1"/>
</dbReference>
<protein>
    <recommendedName>
        <fullName evidence="11 12">DNA repair protein RadA</fullName>
    </recommendedName>
</protein>
<dbReference type="CDD" id="cd01121">
    <property type="entry name" value="RadA_SMS_N"/>
    <property type="match status" value="1"/>
</dbReference>
<evidence type="ECO:0000313" key="15">
    <source>
        <dbReference type="EMBL" id="AJC48172.1"/>
    </source>
</evidence>
<evidence type="ECO:0000256" key="5">
    <source>
        <dbReference type="ARBA" id="ARBA00022801"/>
    </source>
</evidence>
<keyword evidence="16" id="KW-1185">Reference proteome</keyword>
<keyword evidence="3 11" id="KW-0227">DNA damage</keyword>
<evidence type="ECO:0000313" key="16">
    <source>
        <dbReference type="Proteomes" id="UP000031104"/>
    </source>
</evidence>
<evidence type="ECO:0000256" key="7">
    <source>
        <dbReference type="ARBA" id="ARBA00022840"/>
    </source>
</evidence>
<dbReference type="HOGENOM" id="CLU_018264_0_1_6"/>
<dbReference type="GO" id="GO:0003684">
    <property type="term" value="F:damaged DNA binding"/>
    <property type="evidence" value="ECO:0007669"/>
    <property type="project" value="InterPro"/>
</dbReference>
<dbReference type="HAMAP" id="MF_01498">
    <property type="entry name" value="RadA_bact"/>
    <property type="match status" value="1"/>
</dbReference>
<evidence type="ECO:0000256" key="2">
    <source>
        <dbReference type="ARBA" id="ARBA00022741"/>
    </source>
</evidence>
<dbReference type="GO" id="GO:0000725">
    <property type="term" value="P:recombinational repair"/>
    <property type="evidence" value="ECO:0007669"/>
    <property type="project" value="UniProtKB-UniRule"/>
</dbReference>